<evidence type="ECO:0000256" key="9">
    <source>
        <dbReference type="ARBA" id="ARBA00023125"/>
    </source>
</evidence>
<proteinExistence type="predicted"/>
<dbReference type="Proteomes" id="UP000694568">
    <property type="component" value="Unplaced"/>
</dbReference>
<dbReference type="PROSITE" id="PS50994">
    <property type="entry name" value="INTEGRASE"/>
    <property type="match status" value="1"/>
</dbReference>
<evidence type="ECO:0000256" key="11">
    <source>
        <dbReference type="ARBA" id="ARBA00039658"/>
    </source>
</evidence>
<keyword evidence="7" id="KW-0695">RNA-directed DNA polymerase</keyword>
<evidence type="ECO:0000256" key="2">
    <source>
        <dbReference type="ARBA" id="ARBA00022723"/>
    </source>
</evidence>
<protein>
    <recommendedName>
        <fullName evidence="11">Gypsy retrotransposon integrase-like protein 1</fullName>
    </recommendedName>
</protein>
<dbReference type="GeneTree" id="ENSGT00940000163772"/>
<keyword evidence="9" id="KW-0238">DNA-binding</keyword>
<dbReference type="GO" id="GO:0004190">
    <property type="term" value="F:aspartic-type endopeptidase activity"/>
    <property type="evidence" value="ECO:0007669"/>
    <property type="project" value="UniProtKB-KW"/>
</dbReference>
<keyword evidence="10" id="KW-0233">DNA recombination</keyword>
<dbReference type="GO" id="GO:0006508">
    <property type="term" value="P:proteolysis"/>
    <property type="evidence" value="ECO:0007669"/>
    <property type="project" value="UniProtKB-KW"/>
</dbReference>
<dbReference type="FunFam" id="3.30.420.10:FF:000032">
    <property type="entry name" value="Retrovirus-related Pol polyprotein from transposon 297-like Protein"/>
    <property type="match status" value="1"/>
</dbReference>
<evidence type="ECO:0000256" key="4">
    <source>
        <dbReference type="ARBA" id="ARBA00022801"/>
    </source>
</evidence>
<dbReference type="PANTHER" id="PTHR37984:SF15">
    <property type="entry name" value="INTEGRASE CATALYTIC DOMAIN-CONTAINING PROTEIN"/>
    <property type="match status" value="1"/>
</dbReference>
<keyword evidence="3" id="KW-0064">Aspartyl protease</keyword>
<keyword evidence="8" id="KW-0548">Nucleotidyltransferase</keyword>
<dbReference type="InterPro" id="IPR050951">
    <property type="entry name" value="Retrovirus_Pol_polyprotein"/>
</dbReference>
<dbReference type="Gene3D" id="3.30.420.10">
    <property type="entry name" value="Ribonuclease H-like superfamily/Ribonuclease H"/>
    <property type="match status" value="1"/>
</dbReference>
<keyword evidence="4" id="KW-0378">Hydrolase</keyword>
<keyword evidence="1" id="KW-0645">Protease</keyword>
<keyword evidence="6" id="KW-0229">DNA integration</keyword>
<reference evidence="14" key="2">
    <citation type="submission" date="2025-09" db="UniProtKB">
        <authorList>
            <consortium name="Ensembl"/>
        </authorList>
    </citation>
    <scope>IDENTIFICATION</scope>
</reference>
<keyword evidence="8" id="KW-0239">DNA-directed DNA polymerase</keyword>
<evidence type="ECO:0000313" key="14">
    <source>
        <dbReference type="Ensembl" id="ENSSLUP00000035328.1"/>
    </source>
</evidence>
<dbReference type="GO" id="GO:0006310">
    <property type="term" value="P:DNA recombination"/>
    <property type="evidence" value="ECO:0007669"/>
    <property type="project" value="UniProtKB-KW"/>
</dbReference>
<keyword evidence="2" id="KW-0479">Metal-binding</keyword>
<keyword evidence="5" id="KW-0460">Magnesium</keyword>
<dbReference type="GO" id="GO:0003964">
    <property type="term" value="F:RNA-directed DNA polymerase activity"/>
    <property type="evidence" value="ECO:0007669"/>
    <property type="project" value="UniProtKB-KW"/>
</dbReference>
<feature type="compositionally biased region" description="Basic and acidic residues" evidence="12">
    <location>
        <begin position="1"/>
        <end position="11"/>
    </location>
</feature>
<dbReference type="Ensembl" id="ENSSLUT00000036427.1">
    <property type="protein sequence ID" value="ENSSLUP00000035328.1"/>
    <property type="gene ID" value="ENSSLUG00000015738.1"/>
</dbReference>
<evidence type="ECO:0000313" key="15">
    <source>
        <dbReference type="Proteomes" id="UP000694568"/>
    </source>
</evidence>
<evidence type="ECO:0000256" key="12">
    <source>
        <dbReference type="SAM" id="MobiDB-lite"/>
    </source>
</evidence>
<sequence>PFRERGSRNIKPDSLSRQFSTSKETGEPGTVLSPSCVVAAVQWEIESLVRAAQALDPGPGDGPPDRLFVPEAVRAQVLHWIHTSRFACHPGMQRTLTLLKRHFWWPVMESDVRAYVSACSTCARGKASHQPPSGLLQPLPVPSRPWSHIALDFVTGLPKSEGNDTILTIVDRFSKSVHYIALPKLPSASETTDLLVQHVFRLHGIPVDIVSDRGPQFISRVWKTFCAALGASVSLSSGFHPQSNGQTERANQDLEASLRCVAAQHPTSWAKHLPWIEYAHNSLTTSATGLSPFEVALGFQPPLFPAQERELAVPSVQENLRRCRKVWSDARKALLRTTERNKMVADRHRTPAPLFQPGQKVWLSSKNVPLRTESRKLAPRFLGPFEIEAIVNPSAVRLTLPAAMRIHPTFHVSQLKPVSISPLCPPADPPPPACLIDDHPAYTVRRLMDVRRRGRAFYSGWNLHSAPDRFVYQSGNLALSNLLALF</sequence>
<dbReference type="InterPro" id="IPR056924">
    <property type="entry name" value="SH3_Tf2-1"/>
</dbReference>
<name>A0A8C9Z5L2_SANLU</name>
<dbReference type="GO" id="GO:0003887">
    <property type="term" value="F:DNA-directed DNA polymerase activity"/>
    <property type="evidence" value="ECO:0007669"/>
    <property type="project" value="UniProtKB-KW"/>
</dbReference>
<dbReference type="AlphaFoldDB" id="A0A8C9Z5L2"/>
<dbReference type="PANTHER" id="PTHR37984">
    <property type="entry name" value="PROTEIN CBG26694"/>
    <property type="match status" value="1"/>
</dbReference>
<dbReference type="InterPro" id="IPR012337">
    <property type="entry name" value="RNaseH-like_sf"/>
</dbReference>
<evidence type="ECO:0000256" key="3">
    <source>
        <dbReference type="ARBA" id="ARBA00022750"/>
    </source>
</evidence>
<dbReference type="InterPro" id="IPR001584">
    <property type="entry name" value="Integrase_cat-core"/>
</dbReference>
<evidence type="ECO:0000259" key="13">
    <source>
        <dbReference type="PROSITE" id="PS50994"/>
    </source>
</evidence>
<dbReference type="InterPro" id="IPR036397">
    <property type="entry name" value="RNaseH_sf"/>
</dbReference>
<dbReference type="Gene3D" id="1.10.340.70">
    <property type="match status" value="1"/>
</dbReference>
<reference evidence="14" key="1">
    <citation type="submission" date="2025-08" db="UniProtKB">
        <authorList>
            <consortium name="Ensembl"/>
        </authorList>
    </citation>
    <scope>IDENTIFICATION</scope>
</reference>
<dbReference type="GO" id="GO:0015074">
    <property type="term" value="P:DNA integration"/>
    <property type="evidence" value="ECO:0007669"/>
    <property type="project" value="UniProtKB-KW"/>
</dbReference>
<dbReference type="Pfam" id="PF00665">
    <property type="entry name" value="rve"/>
    <property type="match status" value="1"/>
</dbReference>
<feature type="domain" description="Integrase catalytic" evidence="13">
    <location>
        <begin position="141"/>
        <end position="300"/>
    </location>
</feature>
<evidence type="ECO:0000256" key="5">
    <source>
        <dbReference type="ARBA" id="ARBA00022842"/>
    </source>
</evidence>
<dbReference type="InterPro" id="IPR041588">
    <property type="entry name" value="Integrase_H2C2"/>
</dbReference>
<dbReference type="FunFam" id="1.10.340.70:FF:000001">
    <property type="entry name" value="Retrovirus-related Pol polyprotein from transposon gypsy-like Protein"/>
    <property type="match status" value="1"/>
</dbReference>
<organism evidence="14 15">
    <name type="scientific">Sander lucioperca</name>
    <name type="common">Pike-perch</name>
    <name type="synonym">Perca lucioperca</name>
    <dbReference type="NCBI Taxonomy" id="283035"/>
    <lineage>
        <taxon>Eukaryota</taxon>
        <taxon>Metazoa</taxon>
        <taxon>Chordata</taxon>
        <taxon>Craniata</taxon>
        <taxon>Vertebrata</taxon>
        <taxon>Euteleostomi</taxon>
        <taxon>Actinopterygii</taxon>
        <taxon>Neopterygii</taxon>
        <taxon>Teleostei</taxon>
        <taxon>Neoteleostei</taxon>
        <taxon>Acanthomorphata</taxon>
        <taxon>Eupercaria</taxon>
        <taxon>Perciformes</taxon>
        <taxon>Percoidei</taxon>
        <taxon>Percidae</taxon>
        <taxon>Luciopercinae</taxon>
        <taxon>Sander</taxon>
    </lineage>
</organism>
<dbReference type="Pfam" id="PF17921">
    <property type="entry name" value="Integrase_H2C2"/>
    <property type="match status" value="1"/>
</dbReference>
<dbReference type="GO" id="GO:0003677">
    <property type="term" value="F:DNA binding"/>
    <property type="evidence" value="ECO:0007669"/>
    <property type="project" value="UniProtKB-KW"/>
</dbReference>
<evidence type="ECO:0000256" key="7">
    <source>
        <dbReference type="ARBA" id="ARBA00022918"/>
    </source>
</evidence>
<evidence type="ECO:0000256" key="6">
    <source>
        <dbReference type="ARBA" id="ARBA00022908"/>
    </source>
</evidence>
<evidence type="ECO:0000256" key="8">
    <source>
        <dbReference type="ARBA" id="ARBA00022932"/>
    </source>
</evidence>
<evidence type="ECO:0000256" key="1">
    <source>
        <dbReference type="ARBA" id="ARBA00022670"/>
    </source>
</evidence>
<evidence type="ECO:0000256" key="10">
    <source>
        <dbReference type="ARBA" id="ARBA00023172"/>
    </source>
</evidence>
<dbReference type="SUPFAM" id="SSF53098">
    <property type="entry name" value="Ribonuclease H-like"/>
    <property type="match status" value="1"/>
</dbReference>
<dbReference type="GO" id="GO:0046872">
    <property type="term" value="F:metal ion binding"/>
    <property type="evidence" value="ECO:0007669"/>
    <property type="project" value="UniProtKB-KW"/>
</dbReference>
<accession>A0A8C9Z5L2</accession>
<keyword evidence="15" id="KW-1185">Reference proteome</keyword>
<feature type="region of interest" description="Disordered" evidence="12">
    <location>
        <begin position="1"/>
        <end position="29"/>
    </location>
</feature>
<dbReference type="Pfam" id="PF24626">
    <property type="entry name" value="SH3_Tf2-1"/>
    <property type="match status" value="1"/>
</dbReference>
<keyword evidence="8" id="KW-0808">Transferase</keyword>